<evidence type="ECO:0000256" key="6">
    <source>
        <dbReference type="ARBA" id="ARBA00023002"/>
    </source>
</evidence>
<keyword evidence="8" id="KW-1207">Sterol metabolism</keyword>
<evidence type="ECO:0000256" key="12">
    <source>
        <dbReference type="ARBA" id="ARBA00049645"/>
    </source>
</evidence>
<keyword evidence="5" id="KW-0274">FAD</keyword>
<dbReference type="PANTHER" id="PTHR47470:SF1">
    <property type="entry name" value="FAD-DEPENDENT OXIDOREDUCTASE 2 FAD BINDING DOMAIN-CONTAINING PROTEIN"/>
    <property type="match status" value="1"/>
</dbReference>
<sequence length="601" mass="64210">MSQEDSVQERGHEAYDYDVIVVGSGFGGSVTALRLTEKGYRVGVLEAGRRFTPGTLPKNSWDLRNYLWAPKLGMYGIQRIHLLGNVMVLAGAGVGGGSLNYANTLYVPPKPFFEDPQWKDITDWQEELKPYYDQARRMLGVRLNPTMTPSDVHLKAAAERMGVGDTFHLAPVGVFFGDGEDADGTAKGGPGQQVNDPYFGGVGPDRKACTECGECMTGCRHGAKNSLVENYLYLAEKAGAVVHPMTTVVSVTDDSQGGYAVATLPTDRKRKGEGRAFRARRVVLAAGTYGTQTLLHRMKSGGQLPYLSSRLGDLTRTNSEALVGAQTDNRRYRKVTGEAKADFTRGVAITSSIHPDANTHIEPVRYGKGSNSMGGLSIVQVPYAEGSSRVLGFLSHAARHPLLVLRSLSNRRWSERTIIGLVMQSLDNSLTTYLKPKGAGKGLLTARQGHGAPNPKQIKAASEAASAIATEINGFAGSNVGELMGTPLTAHFLGGCPIGASADEGVIDPYHRLYGHPGISVVDGAAVSANLGVNPSLTITAQAERAMSYWPNKGEADPRPAPGAAYERLKPVEPRSPVVPADAFGALRLPFLGMPTVPPKK</sequence>
<gene>
    <name evidence="17" type="ORF">ACFPH6_39740</name>
</gene>
<dbReference type="SUPFAM" id="SSF51905">
    <property type="entry name" value="FAD/NAD(P)-binding domain"/>
    <property type="match status" value="1"/>
</dbReference>
<keyword evidence="6" id="KW-0560">Oxidoreductase</keyword>
<evidence type="ECO:0000256" key="10">
    <source>
        <dbReference type="ARBA" id="ARBA00023235"/>
    </source>
</evidence>
<dbReference type="PROSITE" id="PS51379">
    <property type="entry name" value="4FE4S_FER_2"/>
    <property type="match status" value="1"/>
</dbReference>
<keyword evidence="7" id="KW-0443">Lipid metabolism</keyword>
<dbReference type="Pfam" id="PF00732">
    <property type="entry name" value="GMC_oxred_N"/>
    <property type="match status" value="1"/>
</dbReference>
<evidence type="ECO:0000256" key="15">
    <source>
        <dbReference type="ARBA" id="ARBA00049778"/>
    </source>
</evidence>
<comment type="caution">
    <text evidence="17">The sequence shown here is derived from an EMBL/GenBank/DDBJ whole genome shotgun (WGS) entry which is preliminary data.</text>
</comment>
<evidence type="ECO:0000313" key="18">
    <source>
        <dbReference type="Proteomes" id="UP001596012"/>
    </source>
</evidence>
<evidence type="ECO:0000256" key="14">
    <source>
        <dbReference type="ARBA" id="ARBA00049744"/>
    </source>
</evidence>
<dbReference type="EMBL" id="JBHSFG010000083">
    <property type="protein sequence ID" value="MFC4470562.1"/>
    <property type="molecule type" value="Genomic_DNA"/>
</dbReference>
<dbReference type="EC" id="1.1.3.6" evidence="13"/>
<proteinExistence type="inferred from homology"/>
<name>A0ABV8YZQ1_9ACTN</name>
<evidence type="ECO:0000256" key="1">
    <source>
        <dbReference type="ARBA" id="ARBA00001974"/>
    </source>
</evidence>
<dbReference type="Pfam" id="PF13450">
    <property type="entry name" value="NAD_binding_8"/>
    <property type="match status" value="1"/>
</dbReference>
<evidence type="ECO:0000256" key="11">
    <source>
        <dbReference type="ARBA" id="ARBA00038856"/>
    </source>
</evidence>
<evidence type="ECO:0000259" key="16">
    <source>
        <dbReference type="PROSITE" id="PS51379"/>
    </source>
</evidence>
<dbReference type="EC" id="5.3.3.1" evidence="11"/>
<evidence type="ECO:0000313" key="17">
    <source>
        <dbReference type="EMBL" id="MFC4470562.1"/>
    </source>
</evidence>
<dbReference type="RefSeq" id="WP_386351401.1">
    <property type="nucleotide sequence ID" value="NZ_JBHSFG010000083.1"/>
</dbReference>
<dbReference type="InterPro" id="IPR052542">
    <property type="entry name" value="Cholesterol_Oxidase"/>
</dbReference>
<comment type="cofactor">
    <cofactor evidence="1">
        <name>FAD</name>
        <dbReference type="ChEBI" id="CHEBI:57692"/>
    </cofactor>
</comment>
<keyword evidence="9" id="KW-0753">Steroid metabolism</keyword>
<dbReference type="Pfam" id="PF05199">
    <property type="entry name" value="GMC_oxred_C"/>
    <property type="match status" value="1"/>
</dbReference>
<reference evidence="18" key="1">
    <citation type="journal article" date="2019" name="Int. J. Syst. Evol. Microbiol.">
        <title>The Global Catalogue of Microorganisms (GCM) 10K type strain sequencing project: providing services to taxonomists for standard genome sequencing and annotation.</title>
        <authorList>
            <consortium name="The Broad Institute Genomics Platform"/>
            <consortium name="The Broad Institute Genome Sequencing Center for Infectious Disease"/>
            <person name="Wu L."/>
            <person name="Ma J."/>
        </authorList>
    </citation>
    <scope>NUCLEOTIDE SEQUENCE [LARGE SCALE GENOMIC DNA]</scope>
    <source>
        <strain evidence="18">DT43</strain>
    </source>
</reference>
<evidence type="ECO:0000256" key="7">
    <source>
        <dbReference type="ARBA" id="ARBA00023098"/>
    </source>
</evidence>
<dbReference type="Proteomes" id="UP001596012">
    <property type="component" value="Unassembled WGS sequence"/>
</dbReference>
<organism evidence="17 18">
    <name type="scientific">Streptomyces xiangluensis</name>
    <dbReference type="NCBI Taxonomy" id="2665720"/>
    <lineage>
        <taxon>Bacteria</taxon>
        <taxon>Bacillati</taxon>
        <taxon>Actinomycetota</taxon>
        <taxon>Actinomycetes</taxon>
        <taxon>Kitasatosporales</taxon>
        <taxon>Streptomycetaceae</taxon>
        <taxon>Streptomyces</taxon>
    </lineage>
</organism>
<evidence type="ECO:0000256" key="8">
    <source>
        <dbReference type="ARBA" id="ARBA00023166"/>
    </source>
</evidence>
<evidence type="ECO:0000256" key="4">
    <source>
        <dbReference type="ARBA" id="ARBA00022630"/>
    </source>
</evidence>
<feature type="domain" description="4Fe-4S ferredoxin-type" evidence="16">
    <location>
        <begin position="200"/>
        <end position="230"/>
    </location>
</feature>
<dbReference type="InterPro" id="IPR007867">
    <property type="entry name" value="GMC_OxRtase_C"/>
</dbReference>
<keyword evidence="3" id="KW-0153">Cholesterol metabolism</keyword>
<dbReference type="PANTHER" id="PTHR47470">
    <property type="entry name" value="CHOLESTEROL OXIDASE"/>
    <property type="match status" value="1"/>
</dbReference>
<evidence type="ECO:0000256" key="2">
    <source>
        <dbReference type="ARBA" id="ARBA00010790"/>
    </source>
</evidence>
<evidence type="ECO:0000256" key="9">
    <source>
        <dbReference type="ARBA" id="ARBA00023221"/>
    </source>
</evidence>
<evidence type="ECO:0000256" key="5">
    <source>
        <dbReference type="ARBA" id="ARBA00022827"/>
    </source>
</evidence>
<dbReference type="InterPro" id="IPR017896">
    <property type="entry name" value="4Fe4S_Fe-S-bd"/>
</dbReference>
<protein>
    <recommendedName>
        <fullName evidence="14">Cholesterol oxidase</fullName>
        <ecNumber evidence="13">1.1.3.6</ecNumber>
        <ecNumber evidence="11">5.3.3.1</ecNumber>
    </recommendedName>
    <alternativeName>
        <fullName evidence="15">Cholesterol isomerase</fullName>
    </alternativeName>
</protein>
<keyword evidence="10" id="KW-0413">Isomerase</keyword>
<dbReference type="InterPro" id="IPR000172">
    <property type="entry name" value="GMC_OxRdtase_N"/>
</dbReference>
<evidence type="ECO:0000256" key="3">
    <source>
        <dbReference type="ARBA" id="ARBA00022548"/>
    </source>
</evidence>
<keyword evidence="4" id="KW-0285">Flavoprotein</keyword>
<dbReference type="Gene3D" id="3.50.50.60">
    <property type="entry name" value="FAD/NAD(P)-binding domain"/>
    <property type="match status" value="3"/>
</dbReference>
<comment type="pathway">
    <text evidence="12">Steroid metabolism; cholesterol degradation.</text>
</comment>
<accession>A0ABV8YZQ1</accession>
<keyword evidence="18" id="KW-1185">Reference proteome</keyword>
<dbReference type="InterPro" id="IPR036188">
    <property type="entry name" value="FAD/NAD-bd_sf"/>
</dbReference>
<evidence type="ECO:0000256" key="13">
    <source>
        <dbReference type="ARBA" id="ARBA00049723"/>
    </source>
</evidence>
<comment type="similarity">
    <text evidence="2">Belongs to the GMC oxidoreductase family.</text>
</comment>